<dbReference type="CDD" id="cd23507">
    <property type="entry name" value="hydrophobin_I"/>
    <property type="match status" value="1"/>
</dbReference>
<organism evidence="7 8">
    <name type="scientific">Gymnopilus dilepis</name>
    <dbReference type="NCBI Taxonomy" id="231916"/>
    <lineage>
        <taxon>Eukaryota</taxon>
        <taxon>Fungi</taxon>
        <taxon>Dikarya</taxon>
        <taxon>Basidiomycota</taxon>
        <taxon>Agaricomycotina</taxon>
        <taxon>Agaricomycetes</taxon>
        <taxon>Agaricomycetidae</taxon>
        <taxon>Agaricales</taxon>
        <taxon>Agaricineae</taxon>
        <taxon>Hymenogastraceae</taxon>
        <taxon>Gymnopilus</taxon>
    </lineage>
</organism>
<evidence type="ECO:0000256" key="4">
    <source>
        <dbReference type="ARBA" id="ARBA00022525"/>
    </source>
</evidence>
<protein>
    <recommendedName>
        <fullName evidence="6">Hydrophobin</fullName>
    </recommendedName>
</protein>
<evidence type="ECO:0000256" key="2">
    <source>
        <dbReference type="ARBA" id="ARBA00010446"/>
    </source>
</evidence>
<accession>A0A409W431</accession>
<dbReference type="AlphaFoldDB" id="A0A409W431"/>
<comment type="caution">
    <text evidence="7">The sequence shown here is derived from an EMBL/GenBank/DDBJ whole genome shotgun (WGS) entry which is preliminary data.</text>
</comment>
<evidence type="ECO:0000256" key="1">
    <source>
        <dbReference type="ARBA" id="ARBA00004191"/>
    </source>
</evidence>
<keyword evidence="4 6" id="KW-0964">Secreted</keyword>
<evidence type="ECO:0000256" key="5">
    <source>
        <dbReference type="ARBA" id="ARBA00023157"/>
    </source>
</evidence>
<keyword evidence="8" id="KW-1185">Reference proteome</keyword>
<dbReference type="GO" id="GO:0005199">
    <property type="term" value="F:structural constituent of cell wall"/>
    <property type="evidence" value="ECO:0007669"/>
    <property type="project" value="InterPro"/>
</dbReference>
<evidence type="ECO:0000313" key="8">
    <source>
        <dbReference type="Proteomes" id="UP000284706"/>
    </source>
</evidence>
<evidence type="ECO:0000313" key="7">
    <source>
        <dbReference type="EMBL" id="PPQ73252.1"/>
    </source>
</evidence>
<dbReference type="Pfam" id="PF01185">
    <property type="entry name" value="Hydrophobin"/>
    <property type="match status" value="1"/>
</dbReference>
<keyword evidence="6" id="KW-0732">Signal</keyword>
<dbReference type="EMBL" id="NHYE01005415">
    <property type="protein sequence ID" value="PPQ73252.1"/>
    <property type="molecule type" value="Genomic_DNA"/>
</dbReference>
<dbReference type="InterPro" id="IPR001338">
    <property type="entry name" value="Class_I_Hydrophobin"/>
</dbReference>
<gene>
    <name evidence="7" type="ORF">CVT26_015061</name>
</gene>
<dbReference type="GO" id="GO:0009277">
    <property type="term" value="C:fungal-type cell wall"/>
    <property type="evidence" value="ECO:0007669"/>
    <property type="project" value="InterPro"/>
</dbReference>
<evidence type="ECO:0000256" key="3">
    <source>
        <dbReference type="ARBA" id="ARBA00022512"/>
    </source>
</evidence>
<evidence type="ECO:0000256" key="6">
    <source>
        <dbReference type="RuleBase" id="RU365009"/>
    </source>
</evidence>
<dbReference type="InParanoid" id="A0A409W431"/>
<comment type="similarity">
    <text evidence="2 6">Belongs to the fungal hydrophobin family.</text>
</comment>
<sequence length="199" mass="21380">MRPNLAAATTLAYLAIEACLCQALSITQIDRSAKISLNRLSSAKPVLTNSTCDGELLCCKELKDVDGEVLEGILSRLLGIVIPDVNAPVGLGCQPLSDNEAEDDSCKPPAALIISSASAACVWLPPSLVLKDNMTSRIIAADETNPTRHAVVLPISLAALVLYNYARQRLRTLPSLARCPAFHPYVRILFACVLKHSKF</sequence>
<proteinExistence type="inferred from homology"/>
<name>A0A409W431_9AGAR</name>
<reference evidence="7 8" key="1">
    <citation type="journal article" date="2018" name="Evol. Lett.">
        <title>Horizontal gene cluster transfer increased hallucinogenic mushroom diversity.</title>
        <authorList>
            <person name="Reynolds H.T."/>
            <person name="Vijayakumar V."/>
            <person name="Gluck-Thaler E."/>
            <person name="Korotkin H.B."/>
            <person name="Matheny P.B."/>
            <person name="Slot J.C."/>
        </authorList>
    </citation>
    <scope>NUCLEOTIDE SEQUENCE [LARGE SCALE GENOMIC DNA]</scope>
    <source>
        <strain evidence="7 8">SRW20</strain>
    </source>
</reference>
<dbReference type="Proteomes" id="UP000284706">
    <property type="component" value="Unassembled WGS sequence"/>
</dbReference>
<keyword evidence="3 6" id="KW-0134">Cell wall</keyword>
<feature type="chain" id="PRO_5041013095" description="Hydrophobin" evidence="6">
    <location>
        <begin position="24"/>
        <end position="199"/>
    </location>
</feature>
<comment type="subcellular location">
    <subcellularLocation>
        <location evidence="1 6">Secreted</location>
        <location evidence="1 6">Cell wall</location>
    </subcellularLocation>
</comment>
<keyword evidence="5 6" id="KW-1015">Disulfide bond</keyword>
<feature type="signal peptide" evidence="6">
    <location>
        <begin position="1"/>
        <end position="23"/>
    </location>
</feature>